<organism evidence="1 2">
    <name type="scientific">Paenibacillus eucommiae</name>
    <dbReference type="NCBI Taxonomy" id="1355755"/>
    <lineage>
        <taxon>Bacteria</taxon>
        <taxon>Bacillati</taxon>
        <taxon>Bacillota</taxon>
        <taxon>Bacilli</taxon>
        <taxon>Bacillales</taxon>
        <taxon>Paenibacillaceae</taxon>
        <taxon>Paenibacillus</taxon>
    </lineage>
</organism>
<protein>
    <recommendedName>
        <fullName evidence="3">GNAT family N-acetyltransferase</fullName>
    </recommendedName>
</protein>
<dbReference type="InterPro" id="IPR016181">
    <property type="entry name" value="Acyl_CoA_acyltransferase"/>
</dbReference>
<dbReference type="RefSeq" id="WP_209971294.1">
    <property type="nucleotide sequence ID" value="NZ_JAGGLB010000005.1"/>
</dbReference>
<dbReference type="EMBL" id="JAGGLB010000005">
    <property type="protein sequence ID" value="MBP1990527.1"/>
    <property type="molecule type" value="Genomic_DNA"/>
</dbReference>
<proteinExistence type="predicted"/>
<dbReference type="SUPFAM" id="SSF55729">
    <property type="entry name" value="Acyl-CoA N-acyltransferases (Nat)"/>
    <property type="match status" value="1"/>
</dbReference>
<evidence type="ECO:0000313" key="1">
    <source>
        <dbReference type="EMBL" id="MBP1990527.1"/>
    </source>
</evidence>
<name>A0ABS4ISH6_9BACL</name>
<comment type="caution">
    <text evidence="1">The sequence shown here is derived from an EMBL/GenBank/DDBJ whole genome shotgun (WGS) entry which is preliminary data.</text>
</comment>
<reference evidence="1 2" key="1">
    <citation type="submission" date="2021-03" db="EMBL/GenBank/DDBJ databases">
        <title>Genomic Encyclopedia of Type Strains, Phase IV (KMG-IV): sequencing the most valuable type-strain genomes for metagenomic binning, comparative biology and taxonomic classification.</title>
        <authorList>
            <person name="Goeker M."/>
        </authorList>
    </citation>
    <scope>NUCLEOTIDE SEQUENCE [LARGE SCALE GENOMIC DNA]</scope>
    <source>
        <strain evidence="1 2">DSM 26048</strain>
    </source>
</reference>
<accession>A0ABS4ISH6</accession>
<gene>
    <name evidence="1" type="ORF">J2Z66_002133</name>
</gene>
<evidence type="ECO:0000313" key="2">
    <source>
        <dbReference type="Proteomes" id="UP001519287"/>
    </source>
</evidence>
<sequence length="171" mass="19458">MITHCKRCISDEDFAKVSLFVMVNKHDLHLSFTTLDMLSLLYTYVTQGHLVQATDADERVIGAAAYFHGTQEHDFKDKEIAIVDMVIIDKAYRGTSLFVKGFGLLVDQIIEAHPEVEEIRFVALSENTYVSNLYAKMAESSYTREGKRGEETVYCGKVHSLRGFLERLKKV</sequence>
<keyword evidence="2" id="KW-1185">Reference proteome</keyword>
<dbReference type="Proteomes" id="UP001519287">
    <property type="component" value="Unassembled WGS sequence"/>
</dbReference>
<evidence type="ECO:0008006" key="3">
    <source>
        <dbReference type="Google" id="ProtNLM"/>
    </source>
</evidence>